<accession>A0AAE0YSQ3</accession>
<evidence type="ECO:0000313" key="2">
    <source>
        <dbReference type="Proteomes" id="UP001283361"/>
    </source>
</evidence>
<name>A0AAE0YSQ3_9GAST</name>
<evidence type="ECO:0000313" key="1">
    <source>
        <dbReference type="EMBL" id="KAK3756335.1"/>
    </source>
</evidence>
<comment type="caution">
    <text evidence="1">The sequence shown here is derived from an EMBL/GenBank/DDBJ whole genome shotgun (WGS) entry which is preliminary data.</text>
</comment>
<dbReference type="Proteomes" id="UP001283361">
    <property type="component" value="Unassembled WGS sequence"/>
</dbReference>
<protein>
    <submittedName>
        <fullName evidence="1">Uncharacterized protein</fullName>
    </submittedName>
</protein>
<keyword evidence="2" id="KW-1185">Reference proteome</keyword>
<gene>
    <name evidence="1" type="ORF">RRG08_038827</name>
</gene>
<reference evidence="1" key="1">
    <citation type="journal article" date="2023" name="G3 (Bethesda)">
        <title>A reference genome for the long-term kleptoplast-retaining sea slug Elysia crispata morphotype clarki.</title>
        <authorList>
            <person name="Eastman K.E."/>
            <person name="Pendleton A.L."/>
            <person name="Shaikh M.A."/>
            <person name="Suttiyut T."/>
            <person name="Ogas R."/>
            <person name="Tomko P."/>
            <person name="Gavelis G."/>
            <person name="Widhalm J.R."/>
            <person name="Wisecaver J.H."/>
        </authorList>
    </citation>
    <scope>NUCLEOTIDE SEQUENCE</scope>
    <source>
        <strain evidence="1">ECLA1</strain>
    </source>
</reference>
<dbReference type="EMBL" id="JAWDGP010005524">
    <property type="protein sequence ID" value="KAK3756335.1"/>
    <property type="molecule type" value="Genomic_DNA"/>
</dbReference>
<proteinExistence type="predicted"/>
<sequence length="156" mass="17656">MTTCMSPIVNQMSRYRVQRHQTWTDGHTTNILAMRPLTYRARHPTRWLGCFNDHNQIQAKTPDSLALDLDFTSFIEFLECPECVQLRETVSRTKGKGTNRVLFRATNTVGPSSSEHDSTSSQSSVYSVNIFIPSAMEGTEQKTFSSQYKDVTVIGV</sequence>
<dbReference type="AlphaFoldDB" id="A0AAE0YSQ3"/>
<organism evidence="1 2">
    <name type="scientific">Elysia crispata</name>
    <name type="common">lettuce slug</name>
    <dbReference type="NCBI Taxonomy" id="231223"/>
    <lineage>
        <taxon>Eukaryota</taxon>
        <taxon>Metazoa</taxon>
        <taxon>Spiralia</taxon>
        <taxon>Lophotrochozoa</taxon>
        <taxon>Mollusca</taxon>
        <taxon>Gastropoda</taxon>
        <taxon>Heterobranchia</taxon>
        <taxon>Euthyneura</taxon>
        <taxon>Panpulmonata</taxon>
        <taxon>Sacoglossa</taxon>
        <taxon>Placobranchoidea</taxon>
        <taxon>Plakobranchidae</taxon>
        <taxon>Elysia</taxon>
    </lineage>
</organism>